<keyword evidence="6" id="KW-0963">Cytoplasm</keyword>
<evidence type="ECO:0000256" key="6">
    <source>
        <dbReference type="ARBA" id="ARBA00022490"/>
    </source>
</evidence>
<keyword evidence="4" id="KW-0813">Transport</keyword>
<dbReference type="Pfam" id="PF13405">
    <property type="entry name" value="EF-hand_6"/>
    <property type="match status" value="1"/>
</dbReference>
<dbReference type="InterPro" id="IPR011992">
    <property type="entry name" value="EF-hand-dom_pair"/>
</dbReference>
<evidence type="ECO:0000256" key="13">
    <source>
        <dbReference type="ARBA" id="ARBA00023136"/>
    </source>
</evidence>
<sequence length="188" mass="21548">MGSSNSIVLDRSEIDDIAKETNFTSGQIKRLHTRFTSLDKDNLGYLRKEDLSTIPELNINPVRERIIEVLINDYGIDGRLNFKQFARVLSTFRRKTGVTGSNSVDSKLRFIFDVYDRDKDNRISRNELMSILGMIVGDNLPDEQMNAIAERTILELGLPLETGITYEKFCDCLKKIDIDEKMSMKFLA</sequence>
<dbReference type="GO" id="GO:0005737">
    <property type="term" value="C:cytoplasm"/>
    <property type="evidence" value="ECO:0007669"/>
    <property type="project" value="UniProtKB-SubCell"/>
</dbReference>
<evidence type="ECO:0000256" key="8">
    <source>
        <dbReference type="ARBA" id="ARBA00022707"/>
    </source>
</evidence>
<comment type="caution">
    <text evidence="18">The sequence shown here is derived from an EMBL/GenBank/DDBJ whole genome shotgun (WGS) entry which is preliminary data.</text>
</comment>
<keyword evidence="13" id="KW-0472">Membrane</keyword>
<dbReference type="GO" id="GO:0005634">
    <property type="term" value="C:nucleus"/>
    <property type="evidence" value="ECO:0007669"/>
    <property type="project" value="UniProtKB-SubCell"/>
</dbReference>
<name>A0A813QNL3_9BILA</name>
<evidence type="ECO:0000256" key="10">
    <source>
        <dbReference type="ARBA" id="ARBA00022737"/>
    </source>
</evidence>
<evidence type="ECO:0000256" key="5">
    <source>
        <dbReference type="ARBA" id="ARBA00022475"/>
    </source>
</evidence>
<dbReference type="EMBL" id="CAJNOC010000504">
    <property type="protein sequence ID" value="CAF0769527.1"/>
    <property type="molecule type" value="Genomic_DNA"/>
</dbReference>
<proteinExistence type="inferred from homology"/>
<keyword evidence="5" id="KW-1003">Cell membrane</keyword>
<evidence type="ECO:0000256" key="15">
    <source>
        <dbReference type="ARBA" id="ARBA00023288"/>
    </source>
</evidence>
<evidence type="ECO:0000313" key="18">
    <source>
        <dbReference type="EMBL" id="CAF0769527.1"/>
    </source>
</evidence>
<dbReference type="SMART" id="SM00054">
    <property type="entry name" value="EFh"/>
    <property type="match status" value="1"/>
</dbReference>
<evidence type="ECO:0000256" key="7">
    <source>
        <dbReference type="ARBA" id="ARBA00022553"/>
    </source>
</evidence>
<evidence type="ECO:0000256" key="4">
    <source>
        <dbReference type="ARBA" id="ARBA00022448"/>
    </source>
</evidence>
<dbReference type="PROSITE" id="PS50222">
    <property type="entry name" value="EF_HAND_2"/>
    <property type="match status" value="1"/>
</dbReference>
<evidence type="ECO:0000259" key="17">
    <source>
        <dbReference type="PROSITE" id="PS50222"/>
    </source>
</evidence>
<evidence type="ECO:0000256" key="14">
    <source>
        <dbReference type="ARBA" id="ARBA00023242"/>
    </source>
</evidence>
<evidence type="ECO:0000256" key="11">
    <source>
        <dbReference type="ARBA" id="ARBA00022837"/>
    </source>
</evidence>
<comment type="similarity">
    <text evidence="16">Belongs to the calcineurin regulatory subunit family. CHP subfamily.</text>
</comment>
<evidence type="ECO:0000256" key="3">
    <source>
        <dbReference type="ARBA" id="ARBA00004496"/>
    </source>
</evidence>
<dbReference type="GO" id="GO:0005886">
    <property type="term" value="C:plasma membrane"/>
    <property type="evidence" value="ECO:0007669"/>
    <property type="project" value="UniProtKB-SubCell"/>
</dbReference>
<keyword evidence="15" id="KW-0449">Lipoprotein</keyword>
<dbReference type="InterPro" id="IPR051875">
    <property type="entry name" value="Calcineurin_B_homologous"/>
</dbReference>
<evidence type="ECO:0000256" key="9">
    <source>
        <dbReference type="ARBA" id="ARBA00022723"/>
    </source>
</evidence>
<dbReference type="GO" id="GO:0015031">
    <property type="term" value="P:protein transport"/>
    <property type="evidence" value="ECO:0007669"/>
    <property type="project" value="UniProtKB-KW"/>
</dbReference>
<evidence type="ECO:0000256" key="1">
    <source>
        <dbReference type="ARBA" id="ARBA00004123"/>
    </source>
</evidence>
<dbReference type="Gene3D" id="1.10.238.10">
    <property type="entry name" value="EF-hand"/>
    <property type="match status" value="1"/>
</dbReference>
<organism evidence="18 19">
    <name type="scientific">Brachionus calyciflorus</name>
    <dbReference type="NCBI Taxonomy" id="104777"/>
    <lineage>
        <taxon>Eukaryota</taxon>
        <taxon>Metazoa</taxon>
        <taxon>Spiralia</taxon>
        <taxon>Gnathifera</taxon>
        <taxon>Rotifera</taxon>
        <taxon>Eurotatoria</taxon>
        <taxon>Monogononta</taxon>
        <taxon>Pseudotrocha</taxon>
        <taxon>Ploima</taxon>
        <taxon>Brachionidae</taxon>
        <taxon>Brachionus</taxon>
    </lineage>
</organism>
<keyword evidence="11" id="KW-0106">Calcium</keyword>
<dbReference type="SUPFAM" id="SSF47473">
    <property type="entry name" value="EF-hand"/>
    <property type="match status" value="1"/>
</dbReference>
<keyword evidence="12" id="KW-0653">Protein transport</keyword>
<dbReference type="GO" id="GO:0005509">
    <property type="term" value="F:calcium ion binding"/>
    <property type="evidence" value="ECO:0007669"/>
    <property type="project" value="InterPro"/>
</dbReference>
<dbReference type="InterPro" id="IPR002048">
    <property type="entry name" value="EF_hand_dom"/>
</dbReference>
<dbReference type="Proteomes" id="UP000663879">
    <property type="component" value="Unassembled WGS sequence"/>
</dbReference>
<comment type="subcellular location">
    <subcellularLocation>
        <location evidence="2">Cell membrane</location>
    </subcellularLocation>
    <subcellularLocation>
        <location evidence="3">Cytoplasm</location>
    </subcellularLocation>
    <subcellularLocation>
        <location evidence="1">Nucleus</location>
    </subcellularLocation>
</comment>
<gene>
    <name evidence="18" type="ORF">OXX778_LOCUS4874</name>
</gene>
<evidence type="ECO:0000256" key="16">
    <source>
        <dbReference type="ARBA" id="ARBA00038164"/>
    </source>
</evidence>
<evidence type="ECO:0000256" key="12">
    <source>
        <dbReference type="ARBA" id="ARBA00022927"/>
    </source>
</evidence>
<dbReference type="InterPro" id="IPR018247">
    <property type="entry name" value="EF_Hand_1_Ca_BS"/>
</dbReference>
<keyword evidence="9" id="KW-0479">Metal-binding</keyword>
<evidence type="ECO:0000313" key="19">
    <source>
        <dbReference type="Proteomes" id="UP000663879"/>
    </source>
</evidence>
<dbReference type="PROSITE" id="PS00018">
    <property type="entry name" value="EF_HAND_1"/>
    <property type="match status" value="1"/>
</dbReference>
<dbReference type="PANTHER" id="PTHR46002">
    <property type="entry name" value="EG:114D9.1 PROTEIN-RELATED"/>
    <property type="match status" value="1"/>
</dbReference>
<dbReference type="OrthoDB" id="191686at2759"/>
<protein>
    <recommendedName>
        <fullName evidence="17">EF-hand domain-containing protein</fullName>
    </recommendedName>
</protein>
<dbReference type="AlphaFoldDB" id="A0A813QNL3"/>
<accession>A0A813QNL3</accession>
<keyword evidence="19" id="KW-1185">Reference proteome</keyword>
<keyword evidence="14" id="KW-0539">Nucleus</keyword>
<feature type="domain" description="EF-hand" evidence="17">
    <location>
        <begin position="103"/>
        <end position="138"/>
    </location>
</feature>
<reference evidence="18" key="1">
    <citation type="submission" date="2021-02" db="EMBL/GenBank/DDBJ databases">
        <authorList>
            <person name="Nowell W R."/>
        </authorList>
    </citation>
    <scope>NUCLEOTIDE SEQUENCE</scope>
    <source>
        <strain evidence="18">Ploen Becks lab</strain>
    </source>
</reference>
<evidence type="ECO:0000256" key="2">
    <source>
        <dbReference type="ARBA" id="ARBA00004236"/>
    </source>
</evidence>
<keyword evidence="10" id="KW-0677">Repeat</keyword>
<keyword evidence="8" id="KW-0519">Myristate</keyword>
<keyword evidence="7" id="KW-0597">Phosphoprotein</keyword>